<evidence type="ECO:0000256" key="1">
    <source>
        <dbReference type="ARBA" id="ARBA00004141"/>
    </source>
</evidence>
<accession>A0A9X8RHY5</accession>
<dbReference type="RefSeq" id="WP_021364906.1">
    <property type="nucleotide sequence ID" value="NZ_AP031492.1"/>
</dbReference>
<dbReference type="EMBL" id="FUPS01000004">
    <property type="protein sequence ID" value="SJS16768.1"/>
    <property type="molecule type" value="Genomic_DNA"/>
</dbReference>
<sequence>MQDFDFISETIKKFQSDLENMDKVNILVVGKTGVGKSTLINNIFREELAETGIGRPVTQHLKKISKEGLPINLYDTKGLELEEDVQETIKKEILDEIENCNRNSLERNDKSELMHVCWYCINTSVARCEETDIKWINELSEKIPVIVVLTQGFPRKKARELKSSIDDLNLNCKNVIPVLAEQLVEEEDEIVIKSYGLDKLVEVTYQVIPKEVKKAFVNVQKVDIKKKVEESRKWVLGYVGGSGAIGFSPIPFSDAPLLATAQVAMISHITVIFGLQVDKALLTAIVSSIGGVTSATLLGKTLVSNILKFIPGAGTIAGGAISGSVAALTTTALGMAYISVLEYILNENMKGNEVNNTEIAEKMKDAYKDQLGMLSKK</sequence>
<evidence type="ECO:0000313" key="6">
    <source>
        <dbReference type="Proteomes" id="UP000189137"/>
    </source>
</evidence>
<dbReference type="AlphaFoldDB" id="A0A9X8RHY5"/>
<dbReference type="GO" id="GO:0005525">
    <property type="term" value="F:GTP binding"/>
    <property type="evidence" value="ECO:0007669"/>
    <property type="project" value="InterPro"/>
</dbReference>
<dbReference type="Proteomes" id="UP000189137">
    <property type="component" value="Unassembled WGS sequence"/>
</dbReference>
<name>A0A9X8RHY5_CLODI</name>
<dbReference type="InterPro" id="IPR006073">
    <property type="entry name" value="GTP-bd"/>
</dbReference>
<dbReference type="InterPro" id="IPR021147">
    <property type="entry name" value="DUF697"/>
</dbReference>
<dbReference type="InterPro" id="IPR027417">
    <property type="entry name" value="P-loop_NTPase"/>
</dbReference>
<comment type="caution">
    <text evidence="5">The sequence shown here is derived from an EMBL/GenBank/DDBJ whole genome shotgun (WGS) entry which is preliminary data.</text>
</comment>
<evidence type="ECO:0000256" key="4">
    <source>
        <dbReference type="ARBA" id="ARBA00023136"/>
    </source>
</evidence>
<keyword evidence="4" id="KW-0472">Membrane</keyword>
<dbReference type="GO" id="GO:0016020">
    <property type="term" value="C:membrane"/>
    <property type="evidence" value="ECO:0007669"/>
    <property type="project" value="UniProtKB-SubCell"/>
</dbReference>
<proteinExistence type="predicted"/>
<organism evidence="5 6">
    <name type="scientific">Clostridioides difficile</name>
    <name type="common">Peptoclostridium difficile</name>
    <dbReference type="NCBI Taxonomy" id="1496"/>
    <lineage>
        <taxon>Bacteria</taxon>
        <taxon>Bacillati</taxon>
        <taxon>Bacillota</taxon>
        <taxon>Clostridia</taxon>
        <taxon>Peptostreptococcales</taxon>
        <taxon>Peptostreptococcaceae</taxon>
        <taxon>Clostridioides</taxon>
    </lineage>
</organism>
<reference evidence="5 6" key="1">
    <citation type="submission" date="2017-02" db="EMBL/GenBank/DDBJ databases">
        <authorList>
            <consortium name="Pathogen Informatics"/>
        </authorList>
    </citation>
    <scope>NUCLEOTIDE SEQUENCE [LARGE SCALE GENOMIC DNA]</scope>
    <source>
        <strain evidence="5 6">VRECD0157</strain>
    </source>
</reference>
<dbReference type="Pfam" id="PF05128">
    <property type="entry name" value="DUF697"/>
    <property type="match status" value="1"/>
</dbReference>
<keyword evidence="3" id="KW-1133">Transmembrane helix</keyword>
<dbReference type="Pfam" id="PF01926">
    <property type="entry name" value="MMR_HSR1"/>
    <property type="match status" value="1"/>
</dbReference>
<gene>
    <name evidence="5" type="ORF">SAMEA3375112_01408</name>
</gene>
<protein>
    <submittedName>
        <fullName evidence="5">GTPase YlqF</fullName>
    </submittedName>
</protein>
<comment type="subcellular location">
    <subcellularLocation>
        <location evidence="1">Membrane</location>
        <topology evidence="1">Multi-pass membrane protein</topology>
    </subcellularLocation>
</comment>
<keyword evidence="2" id="KW-0812">Transmembrane</keyword>
<evidence type="ECO:0000256" key="2">
    <source>
        <dbReference type="ARBA" id="ARBA00022692"/>
    </source>
</evidence>
<evidence type="ECO:0000256" key="3">
    <source>
        <dbReference type="ARBA" id="ARBA00022989"/>
    </source>
</evidence>
<dbReference type="SUPFAM" id="SSF52540">
    <property type="entry name" value="P-loop containing nucleoside triphosphate hydrolases"/>
    <property type="match status" value="1"/>
</dbReference>
<evidence type="ECO:0000313" key="5">
    <source>
        <dbReference type="EMBL" id="SJS16768.1"/>
    </source>
</evidence>
<dbReference type="PANTHER" id="PTHR18884">
    <property type="entry name" value="SEPTIN"/>
    <property type="match status" value="1"/>
</dbReference>
<dbReference type="Gene3D" id="3.40.50.300">
    <property type="entry name" value="P-loop containing nucleotide triphosphate hydrolases"/>
    <property type="match status" value="1"/>
</dbReference>